<evidence type="ECO:0000256" key="1">
    <source>
        <dbReference type="SAM" id="MobiDB-lite"/>
    </source>
</evidence>
<organism evidence="2 3">
    <name type="scientific">Gilliamella apicola</name>
    <dbReference type="NCBI Taxonomy" id="1196095"/>
    <lineage>
        <taxon>Bacteria</taxon>
        <taxon>Pseudomonadati</taxon>
        <taxon>Pseudomonadota</taxon>
        <taxon>Gammaproteobacteria</taxon>
        <taxon>Orbales</taxon>
        <taxon>Orbaceae</taxon>
        <taxon>Gilliamella</taxon>
    </lineage>
</organism>
<dbReference type="RefSeq" id="WP_144093453.1">
    <property type="nucleotide sequence ID" value="NZ_JBHZLE010000017.1"/>
</dbReference>
<name>A0A556RUQ3_9GAMM</name>
<protein>
    <submittedName>
        <fullName evidence="2">DUF3396 domain-containing protein</fullName>
    </submittedName>
</protein>
<dbReference type="Pfam" id="PF11876">
    <property type="entry name" value="TsiV"/>
    <property type="match status" value="1"/>
</dbReference>
<feature type="region of interest" description="Disordered" evidence="1">
    <location>
        <begin position="310"/>
        <end position="340"/>
    </location>
</feature>
<evidence type="ECO:0000313" key="2">
    <source>
        <dbReference type="EMBL" id="TSJ92632.1"/>
    </source>
</evidence>
<reference evidence="2 3" key="1">
    <citation type="submission" date="2019-07" db="EMBL/GenBank/DDBJ databases">
        <title>Gilliamella genomes.</title>
        <authorList>
            <person name="Zheng H."/>
        </authorList>
    </citation>
    <scope>NUCLEOTIDE SEQUENCE [LARGE SCALE GENOMIC DNA]</scope>
    <source>
        <strain evidence="2 3">W8127</strain>
    </source>
</reference>
<sequence>MNDKLQKLLDEYKQNYDKFGFGHYLDFDHTESALKIGLVGCFYLDKSYKAEKRQAINQVLALYDKNWGDHLTHGFGNGDSNTLYRYQNISLAQKIILNNGFCLDTLSFYWSNVDKLYLIPDYLIKVLSRSESLEKEFNTVSYLQFYLPIYELKYFGVDKMVEFIQQVSQILKPLHGFFGLGIRQRYKYYDYQYLEGELARKYLGLDISTDEEDIHFRDGFKSINWLTILNEELFTEKLGSLDEVKQKNSDEGVIFHPYDGGVVVQAGEVPEFCDVGRNPYPEHYVNANALLKNARAPWIASFGFTSNNGKIQDSQTSKEWQSRFDDVTPTDLPQEESEEE</sequence>
<proteinExistence type="predicted"/>
<evidence type="ECO:0000313" key="3">
    <source>
        <dbReference type="Proteomes" id="UP000319483"/>
    </source>
</evidence>
<accession>A0A556RUQ3</accession>
<comment type="caution">
    <text evidence="2">The sequence shown here is derived from an EMBL/GenBank/DDBJ whole genome shotgun (WGS) entry which is preliminary data.</text>
</comment>
<dbReference type="AlphaFoldDB" id="A0A556RUQ3"/>
<dbReference type="InterPro" id="IPR021815">
    <property type="entry name" value="TsiV"/>
</dbReference>
<dbReference type="Proteomes" id="UP000319483">
    <property type="component" value="Unassembled WGS sequence"/>
</dbReference>
<dbReference type="EMBL" id="VMHM01000025">
    <property type="protein sequence ID" value="TSJ92632.1"/>
    <property type="molecule type" value="Genomic_DNA"/>
</dbReference>
<gene>
    <name evidence="2" type="ORF">FPQ15_13985</name>
</gene>
<feature type="compositionally biased region" description="Polar residues" evidence="1">
    <location>
        <begin position="310"/>
        <end position="319"/>
    </location>
</feature>